<protein>
    <submittedName>
        <fullName evidence="2">Uncharacterized protein</fullName>
    </submittedName>
</protein>
<dbReference type="EMBL" id="ML976018">
    <property type="protein sequence ID" value="KAF1944204.1"/>
    <property type="molecule type" value="Genomic_DNA"/>
</dbReference>
<proteinExistence type="predicted"/>
<accession>A0A6A5SWX0</accession>
<feature type="transmembrane region" description="Helical" evidence="1">
    <location>
        <begin position="113"/>
        <end position="130"/>
    </location>
</feature>
<keyword evidence="1" id="KW-1133">Transmembrane helix</keyword>
<keyword evidence="1" id="KW-0812">Transmembrane</keyword>
<dbReference type="PANTHER" id="PTHR38636:SF1">
    <property type="entry name" value="CHLORIDE CHANNEL PROTEIN CLC-D"/>
    <property type="match status" value="1"/>
</dbReference>
<dbReference type="InterPro" id="IPR013869">
    <property type="entry name" value="DUF1757"/>
</dbReference>
<evidence type="ECO:0000313" key="3">
    <source>
        <dbReference type="Proteomes" id="UP000800038"/>
    </source>
</evidence>
<keyword evidence="3" id="KW-1185">Reference proteome</keyword>
<keyword evidence="1" id="KW-0472">Membrane</keyword>
<evidence type="ECO:0000256" key="1">
    <source>
        <dbReference type="SAM" id="Phobius"/>
    </source>
</evidence>
<feature type="transmembrane region" description="Helical" evidence="1">
    <location>
        <begin position="69"/>
        <end position="87"/>
    </location>
</feature>
<dbReference type="OrthoDB" id="544298at2759"/>
<organism evidence="2 3">
    <name type="scientific">Clathrospora elynae</name>
    <dbReference type="NCBI Taxonomy" id="706981"/>
    <lineage>
        <taxon>Eukaryota</taxon>
        <taxon>Fungi</taxon>
        <taxon>Dikarya</taxon>
        <taxon>Ascomycota</taxon>
        <taxon>Pezizomycotina</taxon>
        <taxon>Dothideomycetes</taxon>
        <taxon>Pleosporomycetidae</taxon>
        <taxon>Pleosporales</taxon>
        <taxon>Diademaceae</taxon>
        <taxon>Clathrospora</taxon>
    </lineage>
</organism>
<feature type="transmembrane region" description="Helical" evidence="1">
    <location>
        <begin position="142"/>
        <end position="164"/>
    </location>
</feature>
<dbReference type="Proteomes" id="UP000800038">
    <property type="component" value="Unassembled WGS sequence"/>
</dbReference>
<dbReference type="Pfam" id="PF08560">
    <property type="entry name" value="DUF1757"/>
    <property type="match status" value="1"/>
</dbReference>
<feature type="transmembrane region" description="Helical" evidence="1">
    <location>
        <begin position="20"/>
        <end position="48"/>
    </location>
</feature>
<dbReference type="AlphaFoldDB" id="A0A6A5SWX0"/>
<gene>
    <name evidence="2" type="ORF">EJ02DRAFT_452578</name>
</gene>
<reference evidence="2" key="1">
    <citation type="journal article" date="2020" name="Stud. Mycol.">
        <title>101 Dothideomycetes genomes: a test case for predicting lifestyles and emergence of pathogens.</title>
        <authorList>
            <person name="Haridas S."/>
            <person name="Albert R."/>
            <person name="Binder M."/>
            <person name="Bloem J."/>
            <person name="Labutti K."/>
            <person name="Salamov A."/>
            <person name="Andreopoulos B."/>
            <person name="Baker S."/>
            <person name="Barry K."/>
            <person name="Bills G."/>
            <person name="Bluhm B."/>
            <person name="Cannon C."/>
            <person name="Castanera R."/>
            <person name="Culley D."/>
            <person name="Daum C."/>
            <person name="Ezra D."/>
            <person name="Gonzalez J."/>
            <person name="Henrissat B."/>
            <person name="Kuo A."/>
            <person name="Liang C."/>
            <person name="Lipzen A."/>
            <person name="Lutzoni F."/>
            <person name="Magnuson J."/>
            <person name="Mondo S."/>
            <person name="Nolan M."/>
            <person name="Ohm R."/>
            <person name="Pangilinan J."/>
            <person name="Park H.-J."/>
            <person name="Ramirez L."/>
            <person name="Alfaro M."/>
            <person name="Sun H."/>
            <person name="Tritt A."/>
            <person name="Yoshinaga Y."/>
            <person name="Zwiers L.-H."/>
            <person name="Turgeon B."/>
            <person name="Goodwin S."/>
            <person name="Spatafora J."/>
            <person name="Crous P."/>
            <person name="Grigoriev I."/>
        </authorList>
    </citation>
    <scope>NUCLEOTIDE SEQUENCE</scope>
    <source>
        <strain evidence="2">CBS 161.51</strain>
    </source>
</reference>
<sequence length="169" mass="17944">MTSFSPHPVYAEDQPYAQTILYLHVMRASAMSFSFLSLFQIPASLIAARYRKMPIDYSVVFARTLKTSGRGLVIGTAAGAIMTWGHMMGREEMEWKDRSWRILANTGEVKTDWVTLGGAGAGAVAGLVTARRGVIPATVGTAVLGGAGVGMASGVPYMIASFAAGRRPA</sequence>
<name>A0A6A5SWX0_9PLEO</name>
<dbReference type="NCBIfam" id="TIGR01167">
    <property type="entry name" value="LPXTG_anchor"/>
    <property type="match status" value="1"/>
</dbReference>
<evidence type="ECO:0000313" key="2">
    <source>
        <dbReference type="EMBL" id="KAF1944204.1"/>
    </source>
</evidence>
<dbReference type="PANTHER" id="PTHR38636">
    <property type="entry name" value="PROTEIN CBG20488"/>
    <property type="match status" value="1"/>
</dbReference>